<dbReference type="RefSeq" id="WP_112158631.1">
    <property type="nucleotide sequence ID" value="NZ_QKRX01000004.1"/>
</dbReference>
<evidence type="ECO:0000313" key="4">
    <source>
        <dbReference type="Proteomes" id="UP000250744"/>
    </source>
</evidence>
<proteinExistence type="predicted"/>
<keyword evidence="2" id="KW-0812">Transmembrane</keyword>
<dbReference type="EMBL" id="QKRX01000004">
    <property type="protein sequence ID" value="RAU18526.1"/>
    <property type="molecule type" value="Genomic_DNA"/>
</dbReference>
<keyword evidence="2" id="KW-1133">Transmembrane helix</keyword>
<accession>A0A364NN43</accession>
<organism evidence="3 4">
    <name type="scientific">Nitrincola tibetensis</name>
    <dbReference type="NCBI Taxonomy" id="2219697"/>
    <lineage>
        <taxon>Bacteria</taxon>
        <taxon>Pseudomonadati</taxon>
        <taxon>Pseudomonadota</taxon>
        <taxon>Gammaproteobacteria</taxon>
        <taxon>Oceanospirillales</taxon>
        <taxon>Oceanospirillaceae</taxon>
        <taxon>Nitrincola</taxon>
    </lineage>
</organism>
<comment type="caution">
    <text evidence="3">The sequence shown here is derived from an EMBL/GenBank/DDBJ whole genome shotgun (WGS) entry which is preliminary data.</text>
</comment>
<keyword evidence="2" id="KW-0472">Membrane</keyword>
<dbReference type="Proteomes" id="UP000250744">
    <property type="component" value="Unassembled WGS sequence"/>
</dbReference>
<evidence type="ECO:0000256" key="1">
    <source>
        <dbReference type="SAM" id="MobiDB-lite"/>
    </source>
</evidence>
<keyword evidence="4" id="KW-1185">Reference proteome</keyword>
<feature type="compositionally biased region" description="Low complexity" evidence="1">
    <location>
        <begin position="39"/>
        <end position="50"/>
    </location>
</feature>
<feature type="region of interest" description="Disordered" evidence="1">
    <location>
        <begin position="39"/>
        <end position="58"/>
    </location>
</feature>
<reference evidence="3 4" key="1">
    <citation type="submission" date="2018-06" db="EMBL/GenBank/DDBJ databases">
        <title>Nitrincola tibetense sp. nov., isolated from Lake XuguoCo on Tibetan Plateau.</title>
        <authorList>
            <person name="Xing P."/>
        </authorList>
    </citation>
    <scope>NUCLEOTIDE SEQUENCE [LARGE SCALE GENOMIC DNA]</scope>
    <source>
        <strain evidence="4">xg18</strain>
    </source>
</reference>
<sequence length="164" mass="17561">MATMVAGAPLLAGGPPGWIAYAGLGVLTMSALILARNSTNTASQTSSSTREGTQECRRPWSVRVHAQGNIIGGHGRATLGAPAIVKPPSPVTVPEGLTLSASTYGMLTKRQKKRLSRAYEEAIKWIEERPPSGMLEKKSFYVAREESNDRIDVDSFGCTPNFIS</sequence>
<evidence type="ECO:0000313" key="3">
    <source>
        <dbReference type="EMBL" id="RAU18526.1"/>
    </source>
</evidence>
<protein>
    <submittedName>
        <fullName evidence="3">Uncharacterized protein</fullName>
    </submittedName>
</protein>
<gene>
    <name evidence="3" type="ORF">DN062_07065</name>
</gene>
<evidence type="ECO:0000256" key="2">
    <source>
        <dbReference type="SAM" id="Phobius"/>
    </source>
</evidence>
<dbReference type="OrthoDB" id="9256272at2"/>
<feature type="transmembrane region" description="Helical" evidence="2">
    <location>
        <begin position="18"/>
        <end position="35"/>
    </location>
</feature>
<name>A0A364NN43_9GAMM</name>
<dbReference type="AlphaFoldDB" id="A0A364NN43"/>